<evidence type="ECO:0000313" key="2">
    <source>
        <dbReference type="EMBL" id="SDO68014.1"/>
    </source>
</evidence>
<dbReference type="EMBL" id="FNIC01000012">
    <property type="protein sequence ID" value="SDO68014.1"/>
    <property type="molecule type" value="Genomic_DNA"/>
</dbReference>
<evidence type="ECO:0000313" key="3">
    <source>
        <dbReference type="Proteomes" id="UP000199004"/>
    </source>
</evidence>
<sequence>MTDPDARLRELLDRAAPGSPDVDAASRTAAVVRRGRAARRRDRGLVAGAAAAVLALAVGVPLALGGDDGPVEVASPPPVITAAPCPAEPIDVTAAAPIGDLGDVVSVRSCPATWEQGGALPVDPEPLPTQPLTGDAAAAFAEDVAALPPYEMPFFCATINLGPSPWALLIESADGGPTVVGSTMRMCSSVDIATTPKGVDQVIAALVGNLERQQAADLTPGADGPSCPDGDRLAEGADTWNASFDIASATDGMVCYVADPLGGVEYRATEGKLHEQTLATIRDDLDARVGPEPEPSMCTDTGPQRLLVLTNDEGDRAAYVDDRCSGGFTGAQGYWQPSDAAEAAIREALGGRVSPR</sequence>
<gene>
    <name evidence="2" type="ORF">SAMN05192576_0258</name>
</gene>
<keyword evidence="1" id="KW-1133">Transmembrane helix</keyword>
<proteinExistence type="predicted"/>
<dbReference type="RefSeq" id="WP_170254419.1">
    <property type="nucleotide sequence ID" value="NZ_BKAE01000027.1"/>
</dbReference>
<dbReference type="Proteomes" id="UP000199004">
    <property type="component" value="Unassembled WGS sequence"/>
</dbReference>
<feature type="transmembrane region" description="Helical" evidence="1">
    <location>
        <begin position="44"/>
        <end position="64"/>
    </location>
</feature>
<accession>A0A1H0LIM4</accession>
<dbReference type="STRING" id="1005944.SAMN05192576_0258"/>
<organism evidence="2 3">
    <name type="scientific">Nocardioides szechwanensis</name>
    <dbReference type="NCBI Taxonomy" id="1005944"/>
    <lineage>
        <taxon>Bacteria</taxon>
        <taxon>Bacillati</taxon>
        <taxon>Actinomycetota</taxon>
        <taxon>Actinomycetes</taxon>
        <taxon>Propionibacteriales</taxon>
        <taxon>Nocardioidaceae</taxon>
        <taxon>Nocardioides</taxon>
    </lineage>
</organism>
<dbReference type="AlphaFoldDB" id="A0A1H0LIM4"/>
<evidence type="ECO:0000256" key="1">
    <source>
        <dbReference type="SAM" id="Phobius"/>
    </source>
</evidence>
<name>A0A1H0LIM4_9ACTN</name>
<reference evidence="2 3" key="1">
    <citation type="submission" date="2016-10" db="EMBL/GenBank/DDBJ databases">
        <authorList>
            <person name="de Groot N.N."/>
        </authorList>
    </citation>
    <scope>NUCLEOTIDE SEQUENCE [LARGE SCALE GENOMIC DNA]</scope>
    <source>
        <strain evidence="2 3">CGMCC 1.11147</strain>
    </source>
</reference>
<keyword evidence="3" id="KW-1185">Reference proteome</keyword>
<keyword evidence="1" id="KW-0812">Transmembrane</keyword>
<protein>
    <submittedName>
        <fullName evidence="2">Uncharacterized protein</fullName>
    </submittedName>
</protein>
<keyword evidence="1" id="KW-0472">Membrane</keyword>